<name>A0A840NHM6_9PSEU</name>
<dbReference type="Gene3D" id="3.30.559.10">
    <property type="entry name" value="Chloramphenicol acetyltransferase-like domain"/>
    <property type="match status" value="1"/>
</dbReference>
<dbReference type="PANTHER" id="PTHR45527:SF1">
    <property type="entry name" value="FATTY ACID SYNTHASE"/>
    <property type="match status" value="1"/>
</dbReference>
<dbReference type="EMBL" id="JACHIV010000001">
    <property type="protein sequence ID" value="MBB5070541.1"/>
    <property type="molecule type" value="Genomic_DNA"/>
</dbReference>
<dbReference type="PROSITE" id="PS00012">
    <property type="entry name" value="PHOSPHOPANTETHEINE"/>
    <property type="match status" value="1"/>
</dbReference>
<evidence type="ECO:0000313" key="7">
    <source>
        <dbReference type="EMBL" id="MBB5070541.1"/>
    </source>
</evidence>
<dbReference type="Pfam" id="PF08242">
    <property type="entry name" value="Methyltransf_12"/>
    <property type="match status" value="1"/>
</dbReference>
<dbReference type="GO" id="GO:0031177">
    <property type="term" value="F:phosphopantetheine binding"/>
    <property type="evidence" value="ECO:0007669"/>
    <property type="project" value="InterPro"/>
</dbReference>
<evidence type="ECO:0000313" key="8">
    <source>
        <dbReference type="Proteomes" id="UP000580474"/>
    </source>
</evidence>
<dbReference type="InterPro" id="IPR009081">
    <property type="entry name" value="PP-bd_ACP"/>
</dbReference>
<dbReference type="InterPro" id="IPR020806">
    <property type="entry name" value="PKS_PP-bd"/>
</dbReference>
<dbReference type="InterPro" id="IPR013217">
    <property type="entry name" value="Methyltransf_12"/>
</dbReference>
<sequence>MDVTSSPRDTVAQHTAPDSLPLTAGQHEVWLLHRLDGSGARCRTGASTRIDGPLDVALLERSLHRVVDETEALRIRIVEDGDSAVQTVGARSGPVLEVVDLGADATTADAHRGIEERLAVPMDPTRGEVFFAVLFRLGPEHHHLYLDFHHVASDATGMTLVLRRLAEIYTDLADGGTVRAGRGGSLAELVAVDAAYRASDQHGQDRRYWLDRLTVLPSLSEPDPAVGVSYSRHVLGPDVIGRLRGVTSALRVRRTAVLLAAVGLLVRRLTGRDVVGVGLAVAARVPEQAETPGMVSNIVPVALDLGGVHDVAELVALAQSELVAALEHQRYRGEQVVRDGGGRGRLSGRVDAQLNVLPPVVDVAFGPCLAREDRGVMSAVDVPSFWGRMVSSDEMLLETLTGPGTDRTRTSADLGALLARVLDVVGDPAASARPLAEIGLTTAREHAVLTAPPAPRPVGPARTLTAAFDEVAAARPDEIAVVCDGVTTTYRELDRAAHVLAERLARLGAGPGRRVAVVVPRSAGMVIAALAVVRCGAAYLPVEPGGPRSRWEFVCADAAPVAVVTTDPDHAGPELPAVLIDPAGHPLDPAPPGPGAAPEPSDVDDPVYVIYTSGSTGAPKGVVTSHRNVLDLLDAASGWFPVGPGAVWASTHSFAFDFAVWEVWGALLTGGRVVLATDTERRDPALLLSLLAAEGVQVLSQTPTALAALLDAAAHGPEAADLAWVLVGGEALDRELVSRWFARPPGTGARLWNVYGITETTVFVSGQEITAAEADGTGPLPIGTVLAHLHGHVLDGDGRPVPPGVAGELHVAGTGVAAGYLNRPELTEARFVADPFAADGSRMYRSGDVVRRRDTGELEHLGRDDDQVQLRGHRIELGEIESALMAHPRVSRAAVAVHGDRGADARLIGYVVEHRTAADPDAHTGGWQRMFDGLYDSSAPGRAEAFHGWSDSVDRSAIPVREMRRWRDGIVARIRELRPRHLLEVGVGEGLLLTELAPECDDYWATDISAAALDLVARRCADLPEVSDKLVLRCQPAHDFSGLPAGRFDTIVVNSVVQYLPDAEHLAEVLHGLAALLAPGGRIVVGDVRRWGLAPLFHDALAVRRAADTDEPTPPDAELAALADRARAAESELLLEPAWFDRLVSTSPVLIRAESALQHSGTTEMGRYRYDVVLSTDDALRDPDPVRLRWDADVDGPASFQAALRASGAPSVVLRGVPNGRLAADLARTAGVRAARDRTDPAPPDRRDPVEPVDLLAAAQACGYLGRVDFAADDAHAVDVLVHREGNPPPAAVLAGAGATANTPVAPRSAELGAGLREQLRGRLPGYMVPAQIVTVPELPRTENGKLDRDRLPAPEPVAPVRRPATGGVEGTLCRLFAEVLGRPEVGPDQSFFDLGGHSLMAATLVGRIRDELGVGLGVRSLFGAPTAAGVARLVTGVHGRAEDGATRRLLTLRPGDGGRPLFCMHPGGGLCWSYAHLLPYLDPAIPVHGIQSPRLGDPGAPPLTTPDLVRDYAKLIRETQPSGPYRLLGYSLGGLIAFAVACALQDDGDEVESLVLVDSYPPSHAAGYERPVDEFTDDEVAEFQRNAIGNLTTLGAAAPLTDVRLDDEVVAGLRRCMEDAAPIAATFGDPVFRGTVEHLQADRPQYGPVPDGRALWQPLVDGEVRGHLFDVGHNEMMRPHSMLTVGPRIGEILEGRRP</sequence>
<reference evidence="7 8" key="1">
    <citation type="submission" date="2020-08" db="EMBL/GenBank/DDBJ databases">
        <title>Sequencing the genomes of 1000 actinobacteria strains.</title>
        <authorList>
            <person name="Klenk H.-P."/>
        </authorList>
    </citation>
    <scope>NUCLEOTIDE SEQUENCE [LARGE SCALE GENOMIC DNA]</scope>
    <source>
        <strain evidence="7 8">DSM 45582</strain>
    </source>
</reference>
<dbReference type="PROSITE" id="PS50075">
    <property type="entry name" value="CARRIER"/>
    <property type="match status" value="1"/>
</dbReference>
<dbReference type="Gene3D" id="3.30.300.30">
    <property type="match status" value="2"/>
</dbReference>
<dbReference type="Gene3D" id="3.30.559.30">
    <property type="entry name" value="Nonribosomal peptide synthetase, condensation domain"/>
    <property type="match status" value="1"/>
</dbReference>
<evidence type="ECO:0000259" key="6">
    <source>
        <dbReference type="PROSITE" id="PS50075"/>
    </source>
</evidence>
<evidence type="ECO:0000256" key="5">
    <source>
        <dbReference type="SAM" id="MobiDB-lite"/>
    </source>
</evidence>
<dbReference type="NCBIfam" id="TIGR01733">
    <property type="entry name" value="AA-adenyl-dom"/>
    <property type="match status" value="1"/>
</dbReference>
<proteinExistence type="predicted"/>
<organism evidence="7 8">
    <name type="scientific">Saccharopolyspora gloriosae</name>
    <dbReference type="NCBI Taxonomy" id="455344"/>
    <lineage>
        <taxon>Bacteria</taxon>
        <taxon>Bacillati</taxon>
        <taxon>Actinomycetota</taxon>
        <taxon>Actinomycetes</taxon>
        <taxon>Pseudonocardiales</taxon>
        <taxon>Pseudonocardiaceae</taxon>
        <taxon>Saccharopolyspora</taxon>
    </lineage>
</organism>
<dbReference type="InterPro" id="IPR010071">
    <property type="entry name" value="AA_adenyl_dom"/>
</dbReference>
<evidence type="ECO:0000256" key="2">
    <source>
        <dbReference type="ARBA" id="ARBA00022450"/>
    </source>
</evidence>
<dbReference type="Pfam" id="PF00501">
    <property type="entry name" value="AMP-binding"/>
    <property type="match status" value="1"/>
</dbReference>
<dbReference type="InterPro" id="IPR006162">
    <property type="entry name" value="Ppantetheine_attach_site"/>
</dbReference>
<dbReference type="PROSITE" id="PS00455">
    <property type="entry name" value="AMP_BINDING"/>
    <property type="match status" value="1"/>
</dbReference>
<dbReference type="InterPro" id="IPR020845">
    <property type="entry name" value="AMP-binding_CS"/>
</dbReference>
<keyword evidence="8" id="KW-1185">Reference proteome</keyword>
<dbReference type="Gene3D" id="3.40.50.150">
    <property type="entry name" value="Vaccinia Virus protein VP39"/>
    <property type="match status" value="1"/>
</dbReference>
<dbReference type="Pfam" id="PF00550">
    <property type="entry name" value="PP-binding"/>
    <property type="match status" value="1"/>
</dbReference>
<dbReference type="SMART" id="SM00824">
    <property type="entry name" value="PKS_TE"/>
    <property type="match status" value="1"/>
</dbReference>
<dbReference type="InterPro" id="IPR029063">
    <property type="entry name" value="SAM-dependent_MTases_sf"/>
</dbReference>
<dbReference type="InterPro" id="IPR045851">
    <property type="entry name" value="AMP-bd_C_sf"/>
</dbReference>
<dbReference type="GO" id="GO:0008610">
    <property type="term" value="P:lipid biosynthetic process"/>
    <property type="evidence" value="ECO:0007669"/>
    <property type="project" value="UniProtKB-ARBA"/>
</dbReference>
<keyword evidence="3" id="KW-0597">Phosphoprotein</keyword>
<dbReference type="InterPro" id="IPR001242">
    <property type="entry name" value="Condensation_dom"/>
</dbReference>
<feature type="compositionally biased region" description="Basic and acidic residues" evidence="5">
    <location>
        <begin position="1342"/>
        <end position="1353"/>
    </location>
</feature>
<dbReference type="Proteomes" id="UP000580474">
    <property type="component" value="Unassembled WGS sequence"/>
</dbReference>
<dbReference type="SUPFAM" id="SSF52777">
    <property type="entry name" value="CoA-dependent acyltransferases"/>
    <property type="match status" value="2"/>
</dbReference>
<dbReference type="InterPro" id="IPR042099">
    <property type="entry name" value="ANL_N_sf"/>
</dbReference>
<dbReference type="GO" id="GO:0005737">
    <property type="term" value="C:cytoplasm"/>
    <property type="evidence" value="ECO:0007669"/>
    <property type="project" value="TreeGrafter"/>
</dbReference>
<accession>A0A840NHM6</accession>
<dbReference type="InterPro" id="IPR036736">
    <property type="entry name" value="ACP-like_sf"/>
</dbReference>
<keyword evidence="2" id="KW-0596">Phosphopantetheine</keyword>
<protein>
    <submittedName>
        <fullName evidence="7">Amino acid adenylation domain-containing protein</fullName>
    </submittedName>
</protein>
<feature type="region of interest" description="Disordered" evidence="5">
    <location>
        <begin position="1342"/>
        <end position="1364"/>
    </location>
</feature>
<evidence type="ECO:0000256" key="4">
    <source>
        <dbReference type="ARBA" id="ARBA00022737"/>
    </source>
</evidence>
<dbReference type="Pfam" id="PF00975">
    <property type="entry name" value="Thioesterase"/>
    <property type="match status" value="1"/>
</dbReference>
<dbReference type="CDD" id="cd02440">
    <property type="entry name" value="AdoMet_MTases"/>
    <property type="match status" value="1"/>
</dbReference>
<dbReference type="InterPro" id="IPR001031">
    <property type="entry name" value="Thioesterase"/>
</dbReference>
<dbReference type="Gene3D" id="3.40.50.12780">
    <property type="entry name" value="N-terminal domain of ligase-like"/>
    <property type="match status" value="1"/>
</dbReference>
<feature type="domain" description="Carrier" evidence="6">
    <location>
        <begin position="1364"/>
        <end position="1439"/>
    </location>
</feature>
<dbReference type="Gene3D" id="3.40.50.1820">
    <property type="entry name" value="alpha/beta hydrolase"/>
    <property type="match status" value="1"/>
</dbReference>
<dbReference type="SUPFAM" id="SSF56801">
    <property type="entry name" value="Acetyl-CoA synthetase-like"/>
    <property type="match status" value="1"/>
</dbReference>
<dbReference type="RefSeq" id="WP_184480190.1">
    <property type="nucleotide sequence ID" value="NZ_JACHIV010000001.1"/>
</dbReference>
<dbReference type="GO" id="GO:0003824">
    <property type="term" value="F:catalytic activity"/>
    <property type="evidence" value="ECO:0007669"/>
    <property type="project" value="InterPro"/>
</dbReference>
<evidence type="ECO:0000256" key="3">
    <source>
        <dbReference type="ARBA" id="ARBA00022553"/>
    </source>
</evidence>
<comment type="cofactor">
    <cofactor evidence="1">
        <name>pantetheine 4'-phosphate</name>
        <dbReference type="ChEBI" id="CHEBI:47942"/>
    </cofactor>
</comment>
<feature type="region of interest" description="Disordered" evidence="5">
    <location>
        <begin position="1"/>
        <end position="20"/>
    </location>
</feature>
<dbReference type="SUPFAM" id="SSF47336">
    <property type="entry name" value="ACP-like"/>
    <property type="match status" value="1"/>
</dbReference>
<keyword evidence="4" id="KW-0677">Repeat</keyword>
<dbReference type="InterPro" id="IPR029058">
    <property type="entry name" value="AB_hydrolase_fold"/>
</dbReference>
<dbReference type="SMART" id="SM00823">
    <property type="entry name" value="PKS_PP"/>
    <property type="match status" value="1"/>
</dbReference>
<dbReference type="SUPFAM" id="SSF53474">
    <property type="entry name" value="alpha/beta-Hydrolases"/>
    <property type="match status" value="1"/>
</dbReference>
<dbReference type="FunFam" id="3.40.50.12780:FF:000012">
    <property type="entry name" value="Non-ribosomal peptide synthetase"/>
    <property type="match status" value="1"/>
</dbReference>
<dbReference type="InterPro" id="IPR023213">
    <property type="entry name" value="CAT-like_dom_sf"/>
</dbReference>
<dbReference type="GO" id="GO:0009403">
    <property type="term" value="P:toxin biosynthetic process"/>
    <property type="evidence" value="ECO:0007669"/>
    <property type="project" value="UniProtKB-ARBA"/>
</dbReference>
<evidence type="ECO:0000256" key="1">
    <source>
        <dbReference type="ARBA" id="ARBA00001957"/>
    </source>
</evidence>
<gene>
    <name evidence="7" type="ORF">BJ969_003629</name>
</gene>
<comment type="caution">
    <text evidence="7">The sequence shown here is derived from an EMBL/GenBank/DDBJ whole genome shotgun (WGS) entry which is preliminary data.</text>
</comment>
<dbReference type="InterPro" id="IPR000873">
    <property type="entry name" value="AMP-dep_synth/lig_dom"/>
</dbReference>
<dbReference type="PANTHER" id="PTHR45527">
    <property type="entry name" value="NONRIBOSOMAL PEPTIDE SYNTHETASE"/>
    <property type="match status" value="1"/>
</dbReference>
<dbReference type="Pfam" id="PF00668">
    <property type="entry name" value="Condensation"/>
    <property type="match status" value="1"/>
</dbReference>
<dbReference type="SUPFAM" id="SSF53335">
    <property type="entry name" value="S-adenosyl-L-methionine-dependent methyltransferases"/>
    <property type="match status" value="1"/>
</dbReference>
<dbReference type="GO" id="GO:0043041">
    <property type="term" value="P:amino acid activation for nonribosomal peptide biosynthetic process"/>
    <property type="evidence" value="ECO:0007669"/>
    <property type="project" value="TreeGrafter"/>
</dbReference>
<dbReference type="InterPro" id="IPR020802">
    <property type="entry name" value="TesA-like"/>
</dbReference>